<comment type="similarity">
    <text evidence="3">Belongs to the RNR ribonuclease family.</text>
</comment>
<keyword evidence="11" id="KW-0539">Nucleus</keyword>
<keyword evidence="4" id="KW-0698">rRNA processing</keyword>
<accession>A0A445K9L5</accession>
<evidence type="ECO:0000256" key="4">
    <source>
        <dbReference type="ARBA" id="ARBA00022552"/>
    </source>
</evidence>
<gene>
    <name evidence="15" type="ORF">D0Y65_014681</name>
</gene>
<dbReference type="PANTHER" id="PTHR23355">
    <property type="entry name" value="RIBONUCLEASE"/>
    <property type="match status" value="1"/>
</dbReference>
<dbReference type="GO" id="GO:0003723">
    <property type="term" value="F:RNA binding"/>
    <property type="evidence" value="ECO:0007669"/>
    <property type="project" value="UniProtKB-KW"/>
</dbReference>
<evidence type="ECO:0000256" key="1">
    <source>
        <dbReference type="ARBA" id="ARBA00001946"/>
    </source>
</evidence>
<evidence type="ECO:0000256" key="10">
    <source>
        <dbReference type="ARBA" id="ARBA00022884"/>
    </source>
</evidence>
<evidence type="ECO:0000256" key="8">
    <source>
        <dbReference type="ARBA" id="ARBA00022839"/>
    </source>
</evidence>
<organism evidence="15 16">
    <name type="scientific">Glycine soja</name>
    <name type="common">Wild soybean</name>
    <dbReference type="NCBI Taxonomy" id="3848"/>
    <lineage>
        <taxon>Eukaryota</taxon>
        <taxon>Viridiplantae</taxon>
        <taxon>Streptophyta</taxon>
        <taxon>Embryophyta</taxon>
        <taxon>Tracheophyta</taxon>
        <taxon>Spermatophyta</taxon>
        <taxon>Magnoliopsida</taxon>
        <taxon>eudicotyledons</taxon>
        <taxon>Gunneridae</taxon>
        <taxon>Pentapetalae</taxon>
        <taxon>rosids</taxon>
        <taxon>fabids</taxon>
        <taxon>Fabales</taxon>
        <taxon>Fabaceae</taxon>
        <taxon>Papilionoideae</taxon>
        <taxon>50 kb inversion clade</taxon>
        <taxon>NPAAA clade</taxon>
        <taxon>indigoferoid/millettioid clade</taxon>
        <taxon>Phaseoleae</taxon>
        <taxon>Glycine</taxon>
        <taxon>Glycine subgen. Soja</taxon>
    </lineage>
</organism>
<reference evidence="15 16" key="1">
    <citation type="submission" date="2018-09" db="EMBL/GenBank/DDBJ databases">
        <title>A high-quality reference genome of wild soybean provides a powerful tool to mine soybean genomes.</title>
        <authorList>
            <person name="Xie M."/>
            <person name="Chung C.Y.L."/>
            <person name="Li M.-W."/>
            <person name="Wong F.-L."/>
            <person name="Chan T.-F."/>
            <person name="Lam H.-M."/>
        </authorList>
    </citation>
    <scope>NUCLEOTIDE SEQUENCE [LARGE SCALE GENOMIC DNA]</scope>
    <source>
        <strain evidence="16">cv. W05</strain>
        <tissue evidence="15">Hypocotyl of etiolated seedlings</tissue>
    </source>
</reference>
<dbReference type="PANTHER" id="PTHR23355:SF35">
    <property type="entry name" value="EXOSOME COMPLEX EXONUCLEASE RRP44"/>
    <property type="match status" value="1"/>
</dbReference>
<feature type="domain" description="RNB" evidence="12">
    <location>
        <begin position="149"/>
        <end position="550"/>
    </location>
</feature>
<evidence type="ECO:0000256" key="5">
    <source>
        <dbReference type="ARBA" id="ARBA00022722"/>
    </source>
</evidence>
<comment type="cofactor">
    <cofactor evidence="1">
        <name>Mg(2+)</name>
        <dbReference type="ChEBI" id="CHEBI:18420"/>
    </cofactor>
</comment>
<dbReference type="InterPro" id="IPR050180">
    <property type="entry name" value="RNR_Ribonuclease"/>
</dbReference>
<dbReference type="GO" id="GO:0000177">
    <property type="term" value="C:cytoplasmic exosome (RNase complex)"/>
    <property type="evidence" value="ECO:0007669"/>
    <property type="project" value="TreeGrafter"/>
</dbReference>
<protein>
    <submittedName>
        <fullName evidence="13">Exosome complex exonuclease RRP44-like A isoform A</fullName>
    </submittedName>
    <submittedName>
        <fullName evidence="14">Exosome complex exonuclease RRP44-like A isoform B</fullName>
    </submittedName>
    <submittedName>
        <fullName evidence="15">Exosome complex exonuclease RRP44-like A isoform C</fullName>
    </submittedName>
</protein>
<dbReference type="Pfam" id="PF17849">
    <property type="entry name" value="OB_Dis3"/>
    <property type="match status" value="1"/>
</dbReference>
<dbReference type="PROSITE" id="PS01175">
    <property type="entry name" value="RIBONUCLEASE_II"/>
    <property type="match status" value="1"/>
</dbReference>
<dbReference type="GO" id="GO:0071031">
    <property type="term" value="P:nuclear mRNA surveillance of mRNA 3'-end processing"/>
    <property type="evidence" value="ECO:0007669"/>
    <property type="project" value="TreeGrafter"/>
</dbReference>
<evidence type="ECO:0000259" key="12">
    <source>
        <dbReference type="SMART" id="SM00955"/>
    </source>
</evidence>
<proteinExistence type="inferred from homology"/>
<evidence type="ECO:0000313" key="16">
    <source>
        <dbReference type="Proteomes" id="UP000289340"/>
    </source>
</evidence>
<keyword evidence="6" id="KW-0378">Hydrolase</keyword>
<name>A0A445K9L5_GLYSO</name>
<dbReference type="InterPro" id="IPR033770">
    <property type="entry name" value="RRP44_S1"/>
</dbReference>
<dbReference type="Gene3D" id="2.40.50.700">
    <property type="match status" value="1"/>
</dbReference>
<comment type="caution">
    <text evidence="15">The sequence shown here is derived from an EMBL/GenBank/DDBJ whole genome shotgun (WGS) entry which is preliminary data.</text>
</comment>
<dbReference type="GO" id="GO:0006364">
    <property type="term" value="P:rRNA processing"/>
    <property type="evidence" value="ECO:0007669"/>
    <property type="project" value="UniProtKB-KW"/>
</dbReference>
<keyword evidence="5" id="KW-0540">Nuclease</keyword>
<dbReference type="SMART" id="SM00955">
    <property type="entry name" value="RNB"/>
    <property type="match status" value="1"/>
</dbReference>
<dbReference type="GO" id="GO:0016075">
    <property type="term" value="P:rRNA catabolic process"/>
    <property type="evidence" value="ECO:0007669"/>
    <property type="project" value="TreeGrafter"/>
</dbReference>
<dbReference type="FunFam" id="2.40.50.140:FF:000193">
    <property type="entry name" value="Exosome complex exonuclease RRP44 homolog A"/>
    <property type="match status" value="1"/>
</dbReference>
<evidence type="ECO:0000313" key="15">
    <source>
        <dbReference type="EMBL" id="RZC07494.1"/>
    </source>
</evidence>
<dbReference type="EMBL" id="QZWG01000006">
    <property type="protein sequence ID" value="RZC07493.1"/>
    <property type="molecule type" value="Genomic_DNA"/>
</dbReference>
<dbReference type="SUPFAM" id="SSF50249">
    <property type="entry name" value="Nucleic acid-binding proteins"/>
    <property type="match status" value="2"/>
</dbReference>
<dbReference type="Pfam" id="PF00773">
    <property type="entry name" value="RNB"/>
    <property type="match status" value="1"/>
</dbReference>
<evidence type="ECO:0000256" key="3">
    <source>
        <dbReference type="ARBA" id="ARBA00005785"/>
    </source>
</evidence>
<dbReference type="EMBL" id="QZWG01000006">
    <property type="protein sequence ID" value="RZC07494.1"/>
    <property type="molecule type" value="Genomic_DNA"/>
</dbReference>
<keyword evidence="16" id="KW-1185">Reference proteome</keyword>
<evidence type="ECO:0000256" key="2">
    <source>
        <dbReference type="ARBA" id="ARBA00004123"/>
    </source>
</evidence>
<sequence length="682" mass="76803">MRLDHWFDMLSSVKISNAREVLLAKANSPYKYCGSLEPMPMPAGNGGIAHALFVSKDRRTPKIRIQTRQLENLLDKRIIVAVDSWDRQSRYPSGHYVRTIGKIDDRDTETEVVLIENDINTRPFSSQVLACLPPLPWVVSSEDLSNPIRKDLCHLCVFSVDPPGCKDIDDALHCHSLPNGNFEVGVHIADVTNFVHPGTPLDDEAAQRGTSVYLVERRIDMLPKPLTEDICSLRSDVERLAFSVIWEMTPEADIISTRYTKSVIKSSAALSYVEAQARMDDSRLMDPITADLRNMNSLAKKMRLRRIERGALTLASAEVKFQIDTETHDPLDIGMYQIREANQMVEEFMLAANVSVAQQILNSFPLVSLLRENAIAMASRCGLHENHNRGRLTRRGISLRCRFLTRLNLGRNFAAAVASPASDKVESGLWREIAPRLLRLGRHPTPTREMLEPLLQTAAAVGLHLDVSSSKALADSLDHAVGDDPYFNKLIRILATRCMTQAVYFCSGDLSPPEYHHYGLAAPLYTHFTSPIRRYADVIVHRLLAASLGISKLPSVFQDRLQLTSIADNLNYRHRNAQYAGRASVELHTLIYFRKRPTDTEARIVKIRSNGFFVFVPKYGIEGPVYLTKAEKGSGEWYVDDQQQKIKKMDGSLSYSVLQTVQIHMEVVEPQPNRPKLQLTLI</sequence>
<evidence type="ECO:0000256" key="9">
    <source>
        <dbReference type="ARBA" id="ARBA00022842"/>
    </source>
</evidence>
<dbReference type="InterPro" id="IPR041505">
    <property type="entry name" value="Dis3_CSD2"/>
</dbReference>
<evidence type="ECO:0000313" key="13">
    <source>
        <dbReference type="EMBL" id="RZC07492.1"/>
    </source>
</evidence>
<keyword evidence="8 15" id="KW-0269">Exonuclease</keyword>
<comment type="subcellular location">
    <subcellularLocation>
        <location evidence="2">Nucleus</location>
    </subcellularLocation>
</comment>
<keyword evidence="9" id="KW-0460">Magnesium</keyword>
<dbReference type="InterPro" id="IPR022966">
    <property type="entry name" value="RNase_II/R_CS"/>
</dbReference>
<dbReference type="GO" id="GO:0000175">
    <property type="term" value="F:3'-5'-RNA exonuclease activity"/>
    <property type="evidence" value="ECO:0007669"/>
    <property type="project" value="TreeGrafter"/>
</dbReference>
<evidence type="ECO:0000256" key="11">
    <source>
        <dbReference type="ARBA" id="ARBA00023242"/>
    </source>
</evidence>
<keyword evidence="7" id="KW-0271">Exosome</keyword>
<dbReference type="Pfam" id="PF17215">
    <property type="entry name" value="Rrp44_S1"/>
    <property type="match status" value="1"/>
</dbReference>
<dbReference type="GO" id="GO:0000176">
    <property type="term" value="C:nuclear exosome (RNase complex)"/>
    <property type="evidence" value="ECO:0007669"/>
    <property type="project" value="TreeGrafter"/>
</dbReference>
<dbReference type="GO" id="GO:0004519">
    <property type="term" value="F:endonuclease activity"/>
    <property type="evidence" value="ECO:0007669"/>
    <property type="project" value="TreeGrafter"/>
</dbReference>
<dbReference type="Gene3D" id="2.40.50.140">
    <property type="entry name" value="Nucleic acid-binding proteins"/>
    <property type="match status" value="1"/>
</dbReference>
<evidence type="ECO:0000256" key="7">
    <source>
        <dbReference type="ARBA" id="ARBA00022835"/>
    </source>
</evidence>
<dbReference type="InterPro" id="IPR012340">
    <property type="entry name" value="NA-bd_OB-fold"/>
</dbReference>
<evidence type="ECO:0000256" key="6">
    <source>
        <dbReference type="ARBA" id="ARBA00022801"/>
    </source>
</evidence>
<keyword evidence="10" id="KW-0694">RNA-binding</keyword>
<evidence type="ECO:0000313" key="14">
    <source>
        <dbReference type="EMBL" id="RZC07493.1"/>
    </source>
</evidence>
<dbReference type="FunFam" id="2.40.50.700:FF:000004">
    <property type="entry name" value="Exosome complex exonuclease RRP44 homolog A"/>
    <property type="match status" value="1"/>
</dbReference>
<dbReference type="AlphaFoldDB" id="A0A445K9L5"/>
<dbReference type="EMBL" id="QZWG01000006">
    <property type="protein sequence ID" value="RZC07492.1"/>
    <property type="molecule type" value="Genomic_DNA"/>
</dbReference>
<dbReference type="Proteomes" id="UP000289340">
    <property type="component" value="Chromosome 6"/>
</dbReference>
<dbReference type="InterPro" id="IPR001900">
    <property type="entry name" value="RNase_II/R"/>
</dbReference>